<gene>
    <name evidence="2" type="ORF">QWZ18_29210</name>
</gene>
<protein>
    <submittedName>
        <fullName evidence="2">Uncharacterized protein</fullName>
    </submittedName>
</protein>
<feature type="transmembrane region" description="Helical" evidence="1">
    <location>
        <begin position="40"/>
        <end position="60"/>
    </location>
</feature>
<dbReference type="EMBL" id="JAUFPT010000111">
    <property type="protein sequence ID" value="MDN3574664.1"/>
    <property type="molecule type" value="Genomic_DNA"/>
</dbReference>
<reference evidence="3" key="1">
    <citation type="journal article" date="2019" name="Int. J. Syst. Evol. Microbiol.">
        <title>The Global Catalogue of Microorganisms (GCM) 10K type strain sequencing project: providing services to taxonomists for standard genome sequencing and annotation.</title>
        <authorList>
            <consortium name="The Broad Institute Genomics Platform"/>
            <consortium name="The Broad Institute Genome Sequencing Center for Infectious Disease"/>
            <person name="Wu L."/>
            <person name="Ma J."/>
        </authorList>
    </citation>
    <scope>NUCLEOTIDE SEQUENCE [LARGE SCALE GENOMIC DNA]</scope>
    <source>
        <strain evidence="3">CECT 7806</strain>
    </source>
</reference>
<keyword evidence="3" id="KW-1185">Reference proteome</keyword>
<evidence type="ECO:0000256" key="1">
    <source>
        <dbReference type="SAM" id="Phobius"/>
    </source>
</evidence>
<sequence>MSGAASHVYSMQLRAALEGETAGEEAASTRTLVISMWREMIVPLVLAAFFTLDCVSIHAARRHTDAVTLALLLLLGFLAAVYVGQHTRLDARHPNWQHEAFDLQQPLRTHPMM</sequence>
<accession>A0ABT8AZH7</accession>
<dbReference type="RefSeq" id="WP_238291392.1">
    <property type="nucleotide sequence ID" value="NZ_BPQS01000037.1"/>
</dbReference>
<comment type="caution">
    <text evidence="2">The sequence shown here is derived from an EMBL/GenBank/DDBJ whole genome shotgun (WGS) entry which is preliminary data.</text>
</comment>
<feature type="transmembrane region" description="Helical" evidence="1">
    <location>
        <begin position="66"/>
        <end position="84"/>
    </location>
</feature>
<evidence type="ECO:0000313" key="2">
    <source>
        <dbReference type="EMBL" id="MDN3574664.1"/>
    </source>
</evidence>
<keyword evidence="1" id="KW-0472">Membrane</keyword>
<name>A0ABT8AZH7_9HYPH</name>
<evidence type="ECO:0000313" key="3">
    <source>
        <dbReference type="Proteomes" id="UP001244297"/>
    </source>
</evidence>
<keyword evidence="1" id="KW-1133">Transmembrane helix</keyword>
<dbReference type="Proteomes" id="UP001244297">
    <property type="component" value="Unassembled WGS sequence"/>
</dbReference>
<organism evidence="2 3">
    <name type="scientific">Methylobacterium longum</name>
    <dbReference type="NCBI Taxonomy" id="767694"/>
    <lineage>
        <taxon>Bacteria</taxon>
        <taxon>Pseudomonadati</taxon>
        <taxon>Pseudomonadota</taxon>
        <taxon>Alphaproteobacteria</taxon>
        <taxon>Hyphomicrobiales</taxon>
        <taxon>Methylobacteriaceae</taxon>
        <taxon>Methylobacterium</taxon>
    </lineage>
</organism>
<proteinExistence type="predicted"/>
<keyword evidence="1" id="KW-0812">Transmembrane</keyword>